<dbReference type="InterPro" id="IPR029044">
    <property type="entry name" value="Nucleotide-diphossugar_trans"/>
</dbReference>
<evidence type="ECO:0000259" key="7">
    <source>
        <dbReference type="Pfam" id="PF00483"/>
    </source>
</evidence>
<dbReference type="Gene3D" id="3.90.550.10">
    <property type="entry name" value="Spore Coat Polysaccharide Biosynthesis Protein SpsA, Chain A"/>
    <property type="match status" value="1"/>
</dbReference>
<keyword evidence="3" id="KW-0012">Acyltransferase</keyword>
<evidence type="ECO:0000256" key="1">
    <source>
        <dbReference type="ARBA" id="ARBA00022679"/>
    </source>
</evidence>
<protein>
    <submittedName>
        <fullName evidence="8">Bifunctional N-acetylglucosamine-1-phosphate uridyltransferase/glucosamine-1-phosphate acetyltransferase</fullName>
    </submittedName>
</protein>
<evidence type="ECO:0000313" key="8">
    <source>
        <dbReference type="EMBL" id="TYB31050.1"/>
    </source>
</evidence>
<keyword evidence="1" id="KW-0808">Transferase</keyword>
<dbReference type="PANTHER" id="PTHR43584:SF3">
    <property type="entry name" value="BIFUNCTIONAL PROTEIN GLMU"/>
    <property type="match status" value="1"/>
</dbReference>
<dbReference type="GO" id="GO:0003977">
    <property type="term" value="F:UDP-N-acetylglucosamine diphosphorylase activity"/>
    <property type="evidence" value="ECO:0007669"/>
    <property type="project" value="UniProtKB-EC"/>
</dbReference>
<evidence type="ECO:0000256" key="6">
    <source>
        <dbReference type="ARBA" id="ARBA00049628"/>
    </source>
</evidence>
<dbReference type="SUPFAM" id="SSF53448">
    <property type="entry name" value="Nucleotide-diphospho-sugar transferases"/>
    <property type="match status" value="1"/>
</dbReference>
<sequence>MLGVILAAGKGTRMKSEKPKVLFEVCGRSMIKHIYEILEEINIKNKSVIYGYKGELIKKELEDKGCYFFEQKKQLGTGHALKQVDFKNFKNDEFVMVLPGDVPLLDFKKMHKFIDFVKKNDLDAGILTTEIENPTGYGRIIRNKKNLIEGIVEQKDATEKQRKINEINTGVYIIKKRYTEKYLDELENNNKQNEYYLTDIFKLMIEDDLYVDGYKYKNSQECIGVNSRYHLSKANNYYKNRYLKELMKKGVTINNPDSVILEGELICDSDVEIKAPVYIKDYVEIKSNSTVGPYVYLENCKIDKNSSIEFKYINKDIRKNILVQEGE</sequence>
<evidence type="ECO:0000313" key="9">
    <source>
        <dbReference type="Proteomes" id="UP000324143"/>
    </source>
</evidence>
<organism evidence="8 9">
    <name type="scientific">Candidatus Mcinerneyibacterium aminivorans</name>
    <dbReference type="NCBI Taxonomy" id="2703815"/>
    <lineage>
        <taxon>Bacteria</taxon>
        <taxon>Candidatus Macinerneyibacteriota</taxon>
        <taxon>Candidatus Mcinerneyibacteria</taxon>
        <taxon>Candidatus Mcinerneyibacteriales</taxon>
        <taxon>Candidatus Mcinerneyibacteriaceae</taxon>
        <taxon>Candidatus Mcinerneyibacterium</taxon>
    </lineage>
</organism>
<accession>A0A5D0MI00</accession>
<evidence type="ECO:0000256" key="2">
    <source>
        <dbReference type="ARBA" id="ARBA00022695"/>
    </source>
</evidence>
<evidence type="ECO:0000256" key="5">
    <source>
        <dbReference type="ARBA" id="ARBA00048493"/>
    </source>
</evidence>
<evidence type="ECO:0000256" key="4">
    <source>
        <dbReference type="ARBA" id="ARBA00048247"/>
    </source>
</evidence>
<keyword evidence="9" id="KW-1185">Reference proteome</keyword>
<dbReference type="InterPro" id="IPR050065">
    <property type="entry name" value="GlmU-like"/>
</dbReference>
<feature type="domain" description="Nucleotidyl transferase" evidence="7">
    <location>
        <begin position="3"/>
        <end position="208"/>
    </location>
</feature>
<dbReference type="GO" id="GO:0019134">
    <property type="term" value="F:glucosamine-1-phosphate N-acetyltransferase activity"/>
    <property type="evidence" value="ECO:0007669"/>
    <property type="project" value="UniProtKB-EC"/>
</dbReference>
<dbReference type="InterPro" id="IPR005835">
    <property type="entry name" value="NTP_transferase_dom"/>
</dbReference>
<dbReference type="Pfam" id="PF00483">
    <property type="entry name" value="NTP_transferase"/>
    <property type="match status" value="1"/>
</dbReference>
<dbReference type="EMBL" id="VSIX01000058">
    <property type="protein sequence ID" value="TYB31050.1"/>
    <property type="molecule type" value="Genomic_DNA"/>
</dbReference>
<dbReference type="Gene3D" id="2.160.10.10">
    <property type="entry name" value="Hexapeptide repeat proteins"/>
    <property type="match status" value="1"/>
</dbReference>
<dbReference type="PANTHER" id="PTHR43584">
    <property type="entry name" value="NUCLEOTIDYL TRANSFERASE"/>
    <property type="match status" value="1"/>
</dbReference>
<dbReference type="CDD" id="cd02540">
    <property type="entry name" value="GT2_GlmU_N_bac"/>
    <property type="match status" value="1"/>
</dbReference>
<gene>
    <name evidence="8" type="ORF">FXF47_06395</name>
</gene>
<dbReference type="AlphaFoldDB" id="A0A5D0MI00"/>
<comment type="caution">
    <text evidence="8">The sequence shown here is derived from an EMBL/GenBank/DDBJ whole genome shotgun (WGS) entry which is preliminary data.</text>
</comment>
<name>A0A5D0MI00_9BACT</name>
<dbReference type="Proteomes" id="UP000324143">
    <property type="component" value="Unassembled WGS sequence"/>
</dbReference>
<reference evidence="8" key="1">
    <citation type="submission" date="2019-08" db="EMBL/GenBank/DDBJ databases">
        <title>Genomic characterization of a novel candidate phylum (ARYD3) from a high temperature, high salinity tertiary oil reservoir in north central Oklahoma, USA.</title>
        <authorList>
            <person name="Youssef N.H."/>
            <person name="Yadav A."/>
            <person name="Elshahed M.S."/>
        </authorList>
    </citation>
    <scope>NUCLEOTIDE SEQUENCE [LARGE SCALE GENOMIC DNA]</scope>
    <source>
        <strain evidence="8">ARYD3</strain>
    </source>
</reference>
<proteinExistence type="predicted"/>
<comment type="function">
    <text evidence="6">Catalyzes the last two sequential reactions in the de novo biosynthetic pathway for UDP-N-acetylglucosamine (UDP-GlcNAc). The C-terminal domain catalyzes the transfer of acetyl group from acetyl coenzyme A to glucosamine-1-phosphate (GlcN-1-P) to produce N-acetylglucosamine-1-phosphate (GlcNAc-1-P), which is converted into UDP-GlcNAc by the transfer of uridine 5-monophosphate (from uridine 5-triphosphate), a reaction catalyzed by the N-terminal domain.</text>
</comment>
<evidence type="ECO:0000256" key="3">
    <source>
        <dbReference type="ARBA" id="ARBA00023315"/>
    </source>
</evidence>
<comment type="catalytic activity">
    <reaction evidence="4">
        <text>alpha-D-glucosamine 1-phosphate + acetyl-CoA = N-acetyl-alpha-D-glucosamine 1-phosphate + CoA + H(+)</text>
        <dbReference type="Rhea" id="RHEA:13725"/>
        <dbReference type="ChEBI" id="CHEBI:15378"/>
        <dbReference type="ChEBI" id="CHEBI:57287"/>
        <dbReference type="ChEBI" id="CHEBI:57288"/>
        <dbReference type="ChEBI" id="CHEBI:57776"/>
        <dbReference type="ChEBI" id="CHEBI:58516"/>
        <dbReference type="EC" id="2.3.1.157"/>
    </reaction>
</comment>
<keyword evidence="2" id="KW-0548">Nucleotidyltransferase</keyword>
<comment type="catalytic activity">
    <reaction evidence="5">
        <text>N-acetyl-alpha-D-glucosamine 1-phosphate + UTP + H(+) = UDP-N-acetyl-alpha-D-glucosamine + diphosphate</text>
        <dbReference type="Rhea" id="RHEA:13509"/>
        <dbReference type="ChEBI" id="CHEBI:15378"/>
        <dbReference type="ChEBI" id="CHEBI:33019"/>
        <dbReference type="ChEBI" id="CHEBI:46398"/>
        <dbReference type="ChEBI" id="CHEBI:57705"/>
        <dbReference type="ChEBI" id="CHEBI:57776"/>
        <dbReference type="EC" id="2.7.7.23"/>
    </reaction>
</comment>